<dbReference type="OrthoDB" id="3438213at2759"/>
<gene>
    <name evidence="2" type="ORF">BP5553_07796</name>
</gene>
<keyword evidence="3" id="KW-1185">Reference proteome</keyword>
<sequence>MHLLSSSPLVAFLLLSLFQISVLAGPSIADNGKFQLVTRQQATTSCAEYSMLANYSTIGLNSTYRAAFIQASPQGTDPSTAIVDGATKKFNSLKLKFDTAVNAQCGNLSTLAVVEAEKNFTMGIVGPFTIKKTTNAGVRVGGDGGLGTAALVALVVGAGLWL</sequence>
<dbReference type="AlphaFoldDB" id="A0A370THK4"/>
<accession>A0A370THK4</accession>
<dbReference type="RefSeq" id="XP_031867650.1">
    <property type="nucleotide sequence ID" value="XM_032016419.1"/>
</dbReference>
<evidence type="ECO:0000313" key="3">
    <source>
        <dbReference type="Proteomes" id="UP000254866"/>
    </source>
</evidence>
<evidence type="ECO:0000256" key="1">
    <source>
        <dbReference type="SAM" id="SignalP"/>
    </source>
</evidence>
<proteinExistence type="predicted"/>
<dbReference type="GeneID" id="43600645"/>
<feature type="signal peptide" evidence="1">
    <location>
        <begin position="1"/>
        <end position="24"/>
    </location>
</feature>
<keyword evidence="1" id="KW-0732">Signal</keyword>
<protein>
    <submittedName>
        <fullName evidence="2">Uncharacterized protein</fullName>
    </submittedName>
</protein>
<evidence type="ECO:0000313" key="2">
    <source>
        <dbReference type="EMBL" id="RDL34668.1"/>
    </source>
</evidence>
<dbReference type="Proteomes" id="UP000254866">
    <property type="component" value="Unassembled WGS sequence"/>
</dbReference>
<reference evidence="2 3" key="1">
    <citation type="journal article" date="2018" name="IMA Fungus">
        <title>IMA Genome-F 9: Draft genome sequence of Annulohypoxylon stygium, Aspergillus mulundensis, Berkeleyomyces basicola (syn. Thielaviopsis basicola), Ceratocystis smalleyi, two Cercospora beticola strains, Coleophoma cylindrospora, Fusarium fracticaudum, Phialophora cf. hyalina, and Morchella septimelata.</title>
        <authorList>
            <person name="Wingfield B.D."/>
            <person name="Bills G.F."/>
            <person name="Dong Y."/>
            <person name="Huang W."/>
            <person name="Nel W.J."/>
            <person name="Swalarsk-Parry B.S."/>
            <person name="Vaghefi N."/>
            <person name="Wilken P.M."/>
            <person name="An Z."/>
            <person name="de Beer Z.W."/>
            <person name="De Vos L."/>
            <person name="Chen L."/>
            <person name="Duong T.A."/>
            <person name="Gao Y."/>
            <person name="Hammerbacher A."/>
            <person name="Kikkert J.R."/>
            <person name="Li Y."/>
            <person name="Li H."/>
            <person name="Li K."/>
            <person name="Li Q."/>
            <person name="Liu X."/>
            <person name="Ma X."/>
            <person name="Naidoo K."/>
            <person name="Pethybridge S.J."/>
            <person name="Sun J."/>
            <person name="Steenkamp E.T."/>
            <person name="van der Nest M.A."/>
            <person name="van Wyk S."/>
            <person name="Wingfield M.J."/>
            <person name="Xiong C."/>
            <person name="Yue Q."/>
            <person name="Zhang X."/>
        </authorList>
    </citation>
    <scope>NUCLEOTIDE SEQUENCE [LARGE SCALE GENOMIC DNA]</scope>
    <source>
        <strain evidence="2 3">BP 5553</strain>
    </source>
</reference>
<name>A0A370THK4_9HELO</name>
<organism evidence="2 3">
    <name type="scientific">Venustampulla echinocandica</name>
    <dbReference type="NCBI Taxonomy" id="2656787"/>
    <lineage>
        <taxon>Eukaryota</taxon>
        <taxon>Fungi</taxon>
        <taxon>Dikarya</taxon>
        <taxon>Ascomycota</taxon>
        <taxon>Pezizomycotina</taxon>
        <taxon>Leotiomycetes</taxon>
        <taxon>Helotiales</taxon>
        <taxon>Pleuroascaceae</taxon>
        <taxon>Venustampulla</taxon>
    </lineage>
</organism>
<feature type="chain" id="PRO_5016678848" evidence="1">
    <location>
        <begin position="25"/>
        <end position="162"/>
    </location>
</feature>
<comment type="caution">
    <text evidence="2">The sequence shown here is derived from an EMBL/GenBank/DDBJ whole genome shotgun (WGS) entry which is preliminary data.</text>
</comment>
<dbReference type="EMBL" id="NPIC01000007">
    <property type="protein sequence ID" value="RDL34668.1"/>
    <property type="molecule type" value="Genomic_DNA"/>
</dbReference>